<feature type="compositionally biased region" description="Polar residues" evidence="1">
    <location>
        <begin position="9"/>
        <end position="26"/>
    </location>
</feature>
<evidence type="ECO:0000313" key="2">
    <source>
        <dbReference type="EMBL" id="RZC34335.1"/>
    </source>
</evidence>
<name>A0A482VNE1_ASBVE</name>
<feature type="compositionally biased region" description="Polar residues" evidence="1">
    <location>
        <begin position="275"/>
        <end position="285"/>
    </location>
</feature>
<feature type="compositionally biased region" description="Low complexity" evidence="1">
    <location>
        <begin position="200"/>
        <end position="211"/>
    </location>
</feature>
<feature type="compositionally biased region" description="Low complexity" evidence="1">
    <location>
        <begin position="72"/>
        <end position="89"/>
    </location>
</feature>
<sequence length="681" mass="73518">MRSPEHRSSYTNRTSQNYDNEVSSRYKTPGAFTILPPEDVVPPDPPAAPQPYRLTPSSKRHKNMSFAILAEPSSVPGSRSPSPTGRVSPFRGRGFNPIGSRHASPVPSPPPEEGPMPISDSPHHSKIPKLSRRGSATAFGEKITDYQSSPNRRKLNAQLSQSLTNIAPRRVSNRPPPSPRRPQGLNKTVAFQRLSPIVGSSPEPSQSQSSPKYPNTSSQSQNKFRSPGRSQSFVNRPPRGASRPTSKAASRNASREPSPSKNPTSPTRIPVKSYKNVQAKVNSFSRVKPKVPPKPQVLNEETEDSDNVVQAKRRLDRKESVTLRTNSKTNVIPKSVGSASNKNNNNSKNNNKNVTKDSNDNNVNSKSGSSSNGNRSSSVNKSGNGTKPNNSSNNNESNKNSKDEDTNGNKKNEEEKITTAEDSSETETNGVKKSESLVKLSDLLQPSTTAVVSSTTTTVTQPLKIDAKFDITDPVPKSDNKTIAPMVDGRVLSATSVSNAMNKMNDTVLNTQTLMKESGLTKLTPATTAKESTVPKLSPAVSTKESKLSPAASTIISMSSETKPPNPALDTKNATTALPTVETITTKTEGANNHVTSTGIVPARVLEQHVQNNMSKLISPEHAIGNSVQKSVNDRIIEARTVVAHDVKPIRITVKEKPMDVEVQSGNIRFDTTNGLNERPG</sequence>
<comment type="caution">
    <text evidence="2">The sequence shown here is derived from an EMBL/GenBank/DDBJ whole genome shotgun (WGS) entry which is preliminary data.</text>
</comment>
<organism evidence="2 3">
    <name type="scientific">Asbolus verrucosus</name>
    <name type="common">Desert ironclad beetle</name>
    <dbReference type="NCBI Taxonomy" id="1661398"/>
    <lineage>
        <taxon>Eukaryota</taxon>
        <taxon>Metazoa</taxon>
        <taxon>Ecdysozoa</taxon>
        <taxon>Arthropoda</taxon>
        <taxon>Hexapoda</taxon>
        <taxon>Insecta</taxon>
        <taxon>Pterygota</taxon>
        <taxon>Neoptera</taxon>
        <taxon>Endopterygota</taxon>
        <taxon>Coleoptera</taxon>
        <taxon>Polyphaga</taxon>
        <taxon>Cucujiformia</taxon>
        <taxon>Tenebrionidae</taxon>
        <taxon>Pimeliinae</taxon>
        <taxon>Asbolus</taxon>
    </lineage>
</organism>
<feature type="compositionally biased region" description="Low complexity" evidence="1">
    <location>
        <begin position="334"/>
        <end position="353"/>
    </location>
</feature>
<accession>A0A482VNE1</accession>
<feature type="region of interest" description="Disordered" evidence="1">
    <location>
        <begin position="1"/>
        <end position="433"/>
    </location>
</feature>
<reference evidence="2 3" key="1">
    <citation type="submission" date="2017-03" db="EMBL/GenBank/DDBJ databases">
        <title>Genome of the blue death feigning beetle - Asbolus verrucosus.</title>
        <authorList>
            <person name="Rider S.D."/>
        </authorList>
    </citation>
    <scope>NUCLEOTIDE SEQUENCE [LARGE SCALE GENOMIC DNA]</scope>
    <source>
        <strain evidence="2">Butters</strain>
        <tissue evidence="2">Head and leg muscle</tissue>
    </source>
</reference>
<feature type="compositionally biased region" description="Polar residues" evidence="1">
    <location>
        <begin position="322"/>
        <end position="332"/>
    </location>
</feature>
<proteinExistence type="predicted"/>
<dbReference type="Proteomes" id="UP000292052">
    <property type="component" value="Unassembled WGS sequence"/>
</dbReference>
<keyword evidence="3" id="KW-1185">Reference proteome</keyword>
<evidence type="ECO:0000256" key="1">
    <source>
        <dbReference type="SAM" id="MobiDB-lite"/>
    </source>
</evidence>
<feature type="region of interest" description="Disordered" evidence="1">
    <location>
        <begin position="528"/>
        <end position="548"/>
    </location>
</feature>
<dbReference type="OrthoDB" id="361532at2759"/>
<dbReference type="AlphaFoldDB" id="A0A482VNE1"/>
<feature type="compositionally biased region" description="Pro residues" evidence="1">
    <location>
        <begin position="39"/>
        <end position="49"/>
    </location>
</feature>
<protein>
    <submittedName>
        <fullName evidence="2">Uncharacterized protein</fullName>
    </submittedName>
</protein>
<feature type="compositionally biased region" description="Basic and acidic residues" evidence="1">
    <location>
        <begin position="399"/>
        <end position="419"/>
    </location>
</feature>
<feature type="compositionally biased region" description="Polar residues" evidence="1">
    <location>
        <begin position="212"/>
        <end position="234"/>
    </location>
</feature>
<dbReference type="EMBL" id="QDEB01080990">
    <property type="protein sequence ID" value="RZC34335.1"/>
    <property type="molecule type" value="Genomic_DNA"/>
</dbReference>
<feature type="compositionally biased region" description="Polar residues" evidence="1">
    <location>
        <begin position="243"/>
        <end position="267"/>
    </location>
</feature>
<evidence type="ECO:0000313" key="3">
    <source>
        <dbReference type="Proteomes" id="UP000292052"/>
    </source>
</evidence>
<feature type="compositionally biased region" description="Low complexity" evidence="1">
    <location>
        <begin position="360"/>
        <end position="398"/>
    </location>
</feature>
<gene>
    <name evidence="2" type="ORF">BDFB_003408</name>
</gene>